<dbReference type="Pfam" id="PF00440">
    <property type="entry name" value="TetR_N"/>
    <property type="match status" value="1"/>
</dbReference>
<evidence type="ECO:0000256" key="3">
    <source>
        <dbReference type="ARBA" id="ARBA00023163"/>
    </source>
</evidence>
<dbReference type="PANTHER" id="PTHR30055">
    <property type="entry name" value="HTH-TYPE TRANSCRIPTIONAL REGULATOR RUTR"/>
    <property type="match status" value="1"/>
</dbReference>
<name>A0ABP5DM41_9MICO</name>
<dbReference type="PROSITE" id="PS50977">
    <property type="entry name" value="HTH_TETR_2"/>
    <property type="match status" value="1"/>
</dbReference>
<proteinExistence type="predicted"/>
<sequence length="166" mass="17379">MALFVERGYAATTTAQIARRAGVSEMTLFRHFASKSAFLVEDPYDPLIAAAVRARPSDEPALPATIRGIRAAWAAVEPPDVAIVRERLRIVATTPSLRGALAAGSAATEQAIVDALVERDTPAPESRVVAAAVVAGLNAALIDWSLSDDANISTALQTAFRALGEA</sequence>
<gene>
    <name evidence="6" type="ORF">GCM10009777_13000</name>
</gene>
<keyword evidence="2 4" id="KW-0238">DNA-binding</keyword>
<dbReference type="InterPro" id="IPR001647">
    <property type="entry name" value="HTH_TetR"/>
</dbReference>
<evidence type="ECO:0000259" key="5">
    <source>
        <dbReference type="PROSITE" id="PS50977"/>
    </source>
</evidence>
<accession>A0ABP5DM41</accession>
<dbReference type="SUPFAM" id="SSF46689">
    <property type="entry name" value="Homeodomain-like"/>
    <property type="match status" value="1"/>
</dbReference>
<feature type="DNA-binding region" description="H-T-H motif" evidence="4">
    <location>
        <begin position="13"/>
        <end position="32"/>
    </location>
</feature>
<reference evidence="7" key="1">
    <citation type="journal article" date="2019" name="Int. J. Syst. Evol. Microbiol.">
        <title>The Global Catalogue of Microorganisms (GCM) 10K type strain sequencing project: providing services to taxonomists for standard genome sequencing and annotation.</title>
        <authorList>
            <consortium name="The Broad Institute Genomics Platform"/>
            <consortium name="The Broad Institute Genome Sequencing Center for Infectious Disease"/>
            <person name="Wu L."/>
            <person name="Ma J."/>
        </authorList>
    </citation>
    <scope>NUCLEOTIDE SEQUENCE [LARGE SCALE GENOMIC DNA]</scope>
    <source>
        <strain evidence="7">JCM 14902</strain>
    </source>
</reference>
<dbReference type="InterPro" id="IPR009057">
    <property type="entry name" value="Homeodomain-like_sf"/>
</dbReference>
<keyword evidence="1" id="KW-0805">Transcription regulation</keyword>
<dbReference type="Gene3D" id="1.10.357.10">
    <property type="entry name" value="Tetracycline Repressor, domain 2"/>
    <property type="match status" value="1"/>
</dbReference>
<dbReference type="PANTHER" id="PTHR30055:SF234">
    <property type="entry name" value="HTH-TYPE TRANSCRIPTIONAL REGULATOR BETI"/>
    <property type="match status" value="1"/>
</dbReference>
<keyword evidence="7" id="KW-1185">Reference proteome</keyword>
<feature type="domain" description="HTH tetR-type" evidence="5">
    <location>
        <begin position="1"/>
        <end position="50"/>
    </location>
</feature>
<dbReference type="Gene3D" id="1.10.10.60">
    <property type="entry name" value="Homeodomain-like"/>
    <property type="match status" value="1"/>
</dbReference>
<evidence type="ECO:0000313" key="7">
    <source>
        <dbReference type="Proteomes" id="UP001500326"/>
    </source>
</evidence>
<dbReference type="InterPro" id="IPR041347">
    <property type="entry name" value="MftR_C"/>
</dbReference>
<evidence type="ECO:0000256" key="2">
    <source>
        <dbReference type="ARBA" id="ARBA00023125"/>
    </source>
</evidence>
<dbReference type="InterPro" id="IPR050109">
    <property type="entry name" value="HTH-type_TetR-like_transc_reg"/>
</dbReference>
<evidence type="ECO:0000256" key="1">
    <source>
        <dbReference type="ARBA" id="ARBA00023015"/>
    </source>
</evidence>
<protein>
    <submittedName>
        <fullName evidence="6">TetR family transcriptional regulator</fullName>
    </submittedName>
</protein>
<organism evidence="6 7">
    <name type="scientific">Microbacterium pumilum</name>
    <dbReference type="NCBI Taxonomy" id="344165"/>
    <lineage>
        <taxon>Bacteria</taxon>
        <taxon>Bacillati</taxon>
        <taxon>Actinomycetota</taxon>
        <taxon>Actinomycetes</taxon>
        <taxon>Micrococcales</taxon>
        <taxon>Microbacteriaceae</taxon>
        <taxon>Microbacterium</taxon>
    </lineage>
</organism>
<comment type="caution">
    <text evidence="6">The sequence shown here is derived from an EMBL/GenBank/DDBJ whole genome shotgun (WGS) entry which is preliminary data.</text>
</comment>
<dbReference type="EMBL" id="BAAAOH010000001">
    <property type="protein sequence ID" value="GAA1980883.1"/>
    <property type="molecule type" value="Genomic_DNA"/>
</dbReference>
<evidence type="ECO:0000256" key="4">
    <source>
        <dbReference type="PROSITE-ProRule" id="PRU00335"/>
    </source>
</evidence>
<dbReference type="Proteomes" id="UP001500326">
    <property type="component" value="Unassembled WGS sequence"/>
</dbReference>
<evidence type="ECO:0000313" key="6">
    <source>
        <dbReference type="EMBL" id="GAA1980883.1"/>
    </source>
</evidence>
<keyword evidence="3" id="KW-0804">Transcription</keyword>
<dbReference type="Pfam" id="PF17754">
    <property type="entry name" value="TetR_C_14"/>
    <property type="match status" value="1"/>
</dbReference>